<dbReference type="SUPFAM" id="SSF117070">
    <property type="entry name" value="LEA14-like"/>
    <property type="match status" value="1"/>
</dbReference>
<reference evidence="1" key="1">
    <citation type="journal article" date="2015" name="Nature">
        <title>Complex archaea that bridge the gap between prokaryotes and eukaryotes.</title>
        <authorList>
            <person name="Spang A."/>
            <person name="Saw J.H."/>
            <person name="Jorgensen S.L."/>
            <person name="Zaremba-Niedzwiedzka K."/>
            <person name="Martijn J."/>
            <person name="Lind A.E."/>
            <person name="van Eijk R."/>
            <person name="Schleper C."/>
            <person name="Guy L."/>
            <person name="Ettema T.J."/>
        </authorList>
    </citation>
    <scope>NUCLEOTIDE SEQUENCE</scope>
</reference>
<proteinExistence type="predicted"/>
<gene>
    <name evidence="1" type="ORF">LCGC14_3128120</name>
</gene>
<protein>
    <submittedName>
        <fullName evidence="1">Uncharacterized protein</fullName>
    </submittedName>
</protein>
<dbReference type="EMBL" id="LAZR01068179">
    <property type="protein sequence ID" value="KKK50127.1"/>
    <property type="molecule type" value="Genomic_DNA"/>
</dbReference>
<sequence>MKKKSIFRPGIWAVAIAIFLAGCAGMMSRPTEKNFKDPVITLKHVEVHKYWGWWYFSAKVNPSKGKAGNYGAPLALAFIFKIKNPNEFAVMMEEMKFTVGFDEFDLDTVILQESVWVPAKKTTELRAISVFDG</sequence>
<dbReference type="AlphaFoldDB" id="A0A0F8W0G0"/>
<dbReference type="PROSITE" id="PS51257">
    <property type="entry name" value="PROKAR_LIPOPROTEIN"/>
    <property type="match status" value="1"/>
</dbReference>
<feature type="non-terminal residue" evidence="1">
    <location>
        <position position="133"/>
    </location>
</feature>
<comment type="caution">
    <text evidence="1">The sequence shown here is derived from an EMBL/GenBank/DDBJ whole genome shotgun (WGS) entry which is preliminary data.</text>
</comment>
<name>A0A0F8W0G0_9ZZZZ</name>
<organism evidence="1">
    <name type="scientific">marine sediment metagenome</name>
    <dbReference type="NCBI Taxonomy" id="412755"/>
    <lineage>
        <taxon>unclassified sequences</taxon>
        <taxon>metagenomes</taxon>
        <taxon>ecological metagenomes</taxon>
    </lineage>
</organism>
<accession>A0A0F8W0G0</accession>
<evidence type="ECO:0000313" key="1">
    <source>
        <dbReference type="EMBL" id="KKK50127.1"/>
    </source>
</evidence>